<name>A0A368X7K2_MARNT</name>
<gene>
    <name evidence="1" type="ORF">DET61_11623</name>
</gene>
<sequence length="91" mass="10416">MDFETFRQSAQHLSRQESLVFVRTHGLQNVFPEINEDSPTELLVYPGALVITKTHDRYTVTLGLKSLSSTSLRKLEKMIFFFGIGERRLAA</sequence>
<evidence type="ECO:0000313" key="2">
    <source>
        <dbReference type="Proteomes" id="UP000253647"/>
    </source>
</evidence>
<dbReference type="RefSeq" id="WP_114435107.1">
    <property type="nucleotide sequence ID" value="NZ_QPJI01000016.1"/>
</dbReference>
<proteinExistence type="predicted"/>
<organism evidence="1 2">
    <name type="scientific">Marinobacter nauticus</name>
    <name type="common">Marinobacter hydrocarbonoclasticus</name>
    <name type="synonym">Marinobacter aquaeolei</name>
    <dbReference type="NCBI Taxonomy" id="2743"/>
    <lineage>
        <taxon>Bacteria</taxon>
        <taxon>Pseudomonadati</taxon>
        <taxon>Pseudomonadota</taxon>
        <taxon>Gammaproteobacteria</taxon>
        <taxon>Pseudomonadales</taxon>
        <taxon>Marinobacteraceae</taxon>
        <taxon>Marinobacter</taxon>
    </lineage>
</organism>
<dbReference type="EMBL" id="QPJI01000016">
    <property type="protein sequence ID" value="RCW63982.1"/>
    <property type="molecule type" value="Genomic_DNA"/>
</dbReference>
<dbReference type="AlphaFoldDB" id="A0A368X7K2"/>
<accession>A0A368X7K2</accession>
<reference evidence="1 2" key="1">
    <citation type="submission" date="2018-07" db="EMBL/GenBank/DDBJ databases">
        <title>Freshwater and sediment microbial communities from various areas in North America, analyzing microbe dynamics in response to fracking.</title>
        <authorList>
            <person name="Lamendella R."/>
        </authorList>
    </citation>
    <scope>NUCLEOTIDE SEQUENCE [LARGE SCALE GENOMIC DNA]</scope>
    <source>
        <strain evidence="1 2">105B</strain>
    </source>
</reference>
<comment type="caution">
    <text evidence="1">The sequence shown here is derived from an EMBL/GenBank/DDBJ whole genome shotgun (WGS) entry which is preliminary data.</text>
</comment>
<evidence type="ECO:0000313" key="1">
    <source>
        <dbReference type="EMBL" id="RCW63982.1"/>
    </source>
</evidence>
<protein>
    <submittedName>
        <fullName evidence="1">Uncharacterized protein</fullName>
    </submittedName>
</protein>
<dbReference type="Proteomes" id="UP000253647">
    <property type="component" value="Unassembled WGS sequence"/>
</dbReference>